<evidence type="ECO:0000313" key="1">
    <source>
        <dbReference type="EnsemblPlants" id="MELO3C032870.2.1"/>
    </source>
</evidence>
<reference evidence="1" key="1">
    <citation type="submission" date="2023-03" db="UniProtKB">
        <authorList>
            <consortium name="EnsemblPlants"/>
        </authorList>
    </citation>
    <scope>IDENTIFICATION</scope>
</reference>
<proteinExistence type="predicted"/>
<dbReference type="Gramene" id="MELO3C032870.2.1">
    <property type="protein sequence ID" value="MELO3C032870.2.1"/>
    <property type="gene ID" value="MELO3C032870.2"/>
</dbReference>
<dbReference type="EnsemblPlants" id="MELO3C032870.2.1">
    <property type="protein sequence ID" value="MELO3C032870.2.1"/>
    <property type="gene ID" value="MELO3C032870.2"/>
</dbReference>
<accession>A0A9I9EF41</accession>
<organism evidence="1">
    <name type="scientific">Cucumis melo</name>
    <name type="common">Muskmelon</name>
    <dbReference type="NCBI Taxonomy" id="3656"/>
    <lineage>
        <taxon>Eukaryota</taxon>
        <taxon>Viridiplantae</taxon>
        <taxon>Streptophyta</taxon>
        <taxon>Embryophyta</taxon>
        <taxon>Tracheophyta</taxon>
        <taxon>Spermatophyta</taxon>
        <taxon>Magnoliopsida</taxon>
        <taxon>eudicotyledons</taxon>
        <taxon>Gunneridae</taxon>
        <taxon>Pentapetalae</taxon>
        <taxon>rosids</taxon>
        <taxon>fabids</taxon>
        <taxon>Cucurbitales</taxon>
        <taxon>Cucurbitaceae</taxon>
        <taxon>Benincaseae</taxon>
        <taxon>Cucumis</taxon>
    </lineage>
</organism>
<protein>
    <submittedName>
        <fullName evidence="1">Uncharacterized protein</fullName>
    </submittedName>
</protein>
<sequence length="67" mass="7690">MESGVIGRAAVHVVRPSLIAIHFPNHKPLTLLFLFIQQTHFIQIPFRKTHLTSFQINPGNESMRVTR</sequence>
<dbReference type="AlphaFoldDB" id="A0A9I9EF41"/>
<name>A0A9I9EF41_CUCME</name>